<gene>
    <name evidence="1" type="ORF">BpHYR1_040325</name>
</gene>
<accession>A0A3M7PQ37</accession>
<dbReference type="AlphaFoldDB" id="A0A3M7PQ37"/>
<evidence type="ECO:0000313" key="1">
    <source>
        <dbReference type="EMBL" id="RNA00901.1"/>
    </source>
</evidence>
<sequence length="354" mass="40755">MNSSAENVFFQAKANFLGSEIMDAFSDTIDGADACQDQIKKLISKAESKNSALSVNNNLLIIEVSGLKSEDKINITLPIYLLTYCGVFKQTNNNNGRDFESLEKTEIHDRSKAIFVATFRSFHNFNTVNCFGFYFDSDNQAMELVETLAKIYYEIVNKKDLLVVVKPHKTLLDSHLIVDYSDTESTCSQSENDEYFDNEYYDEDELNTSNVSKKSELTESNLSTEAPIFVLTQQENPKMIFLNFEYVQEKRYKHLLYIPFMFGKTPDEMVNYEDRICKYKIGSEIKARAEAKTLKELAIQKDNKTNKSGKDFILFDNGCEDEERILIVCIRENKEFLNSDSTINLGFHIWNTKL</sequence>
<proteinExistence type="predicted"/>
<reference evidence="1 2" key="1">
    <citation type="journal article" date="2018" name="Sci. Rep.">
        <title>Genomic signatures of local adaptation to the degree of environmental predictability in rotifers.</title>
        <authorList>
            <person name="Franch-Gras L."/>
            <person name="Hahn C."/>
            <person name="Garcia-Roger E.M."/>
            <person name="Carmona M.J."/>
            <person name="Serra M."/>
            <person name="Gomez A."/>
        </authorList>
    </citation>
    <scope>NUCLEOTIDE SEQUENCE [LARGE SCALE GENOMIC DNA]</scope>
    <source>
        <strain evidence="1">HYR1</strain>
    </source>
</reference>
<dbReference type="EMBL" id="REGN01009559">
    <property type="protein sequence ID" value="RNA00901.1"/>
    <property type="molecule type" value="Genomic_DNA"/>
</dbReference>
<name>A0A3M7PQ37_BRAPC</name>
<evidence type="ECO:0000313" key="2">
    <source>
        <dbReference type="Proteomes" id="UP000276133"/>
    </source>
</evidence>
<dbReference type="OrthoDB" id="10632977at2759"/>
<keyword evidence="2" id="KW-1185">Reference proteome</keyword>
<comment type="caution">
    <text evidence="1">The sequence shown here is derived from an EMBL/GenBank/DDBJ whole genome shotgun (WGS) entry which is preliminary data.</text>
</comment>
<organism evidence="1 2">
    <name type="scientific">Brachionus plicatilis</name>
    <name type="common">Marine rotifer</name>
    <name type="synonym">Brachionus muelleri</name>
    <dbReference type="NCBI Taxonomy" id="10195"/>
    <lineage>
        <taxon>Eukaryota</taxon>
        <taxon>Metazoa</taxon>
        <taxon>Spiralia</taxon>
        <taxon>Gnathifera</taxon>
        <taxon>Rotifera</taxon>
        <taxon>Eurotatoria</taxon>
        <taxon>Monogononta</taxon>
        <taxon>Pseudotrocha</taxon>
        <taxon>Ploima</taxon>
        <taxon>Brachionidae</taxon>
        <taxon>Brachionus</taxon>
    </lineage>
</organism>
<dbReference type="Proteomes" id="UP000276133">
    <property type="component" value="Unassembled WGS sequence"/>
</dbReference>
<protein>
    <submittedName>
        <fullName evidence="1">Uncharacterized protein</fullName>
    </submittedName>
</protein>